<organism evidence="1 2">
    <name type="scientific">Salegentibacter mishustinae</name>
    <dbReference type="NCBI Taxonomy" id="270918"/>
    <lineage>
        <taxon>Bacteria</taxon>
        <taxon>Pseudomonadati</taxon>
        <taxon>Bacteroidota</taxon>
        <taxon>Flavobacteriia</taxon>
        <taxon>Flavobacteriales</taxon>
        <taxon>Flavobacteriaceae</taxon>
        <taxon>Salegentibacter</taxon>
    </lineage>
</organism>
<comment type="caution">
    <text evidence="1">The sequence shown here is derived from an EMBL/GenBank/DDBJ whole genome shotgun (WGS) entry which is preliminary data.</text>
</comment>
<dbReference type="AlphaFoldDB" id="A0A0Q9Z5R6"/>
<keyword evidence="2" id="KW-1185">Reference proteome</keyword>
<name>A0A0Q9Z5R6_9FLAO</name>
<evidence type="ECO:0000313" key="2">
    <source>
        <dbReference type="Proteomes" id="UP000051643"/>
    </source>
</evidence>
<dbReference type="Proteomes" id="UP000051643">
    <property type="component" value="Unassembled WGS sequence"/>
</dbReference>
<sequence>MFFPSCGLFNLRCNWFDLCYRVKNEQDASFPNNIKSSFDLSHYDIYVFNLCESYTNEDPDGNYELLQYPVFENCRVNTSEKIIEQNILLLPRQLENDTVLYITSFSHKNLYKDKGVFNCSEFKDTFFVEDTDFIFIGKKTKDHTLEFKDKSGKIARWYYQKDANSLKVNQVSLPISPSNPESPIRLSSAFSAQMIFYKEDFHLEYGKAAYPECFTDIKRPKPFKKVKNFKGKIDKIYLTDKHLFFMSKMNGFKEYYQFKDKRIRFDRSGQN</sequence>
<gene>
    <name evidence="1" type="ORF">APR42_05645</name>
</gene>
<accession>A0A0Q9Z5R6</accession>
<dbReference type="EMBL" id="LKTP01000023">
    <property type="protein sequence ID" value="KRG28271.1"/>
    <property type="molecule type" value="Genomic_DNA"/>
</dbReference>
<evidence type="ECO:0000313" key="1">
    <source>
        <dbReference type="EMBL" id="KRG28271.1"/>
    </source>
</evidence>
<protein>
    <submittedName>
        <fullName evidence="1">Uncharacterized protein</fullName>
    </submittedName>
</protein>
<reference evidence="1" key="1">
    <citation type="submission" date="2015-10" db="EMBL/GenBank/DDBJ databases">
        <title>Draft genome sequence of Salegentibacter mishustinae KCTC 12263.</title>
        <authorList>
            <person name="Lin W."/>
            <person name="Zheng Q."/>
        </authorList>
    </citation>
    <scope>NUCLEOTIDE SEQUENCE [LARGE SCALE GENOMIC DNA]</scope>
    <source>
        <strain evidence="1">KCTC 12263</strain>
    </source>
</reference>
<proteinExistence type="predicted"/>
<dbReference type="STRING" id="270918.APR42_05645"/>